<evidence type="ECO:0000313" key="2">
    <source>
        <dbReference type="EMBL" id="MBT8768849.1"/>
    </source>
</evidence>
<reference evidence="2 4" key="1">
    <citation type="submission" date="2021-04" db="EMBL/GenBank/DDBJ databases">
        <title>Pseudomonas boanensis sp. nov., a bacterium isolated from river water used for household purposes in Boane District, Mozambique.</title>
        <authorList>
            <person name="Nicklasson M."/>
            <person name="Martin-Rodriguez A.J."/>
            <person name="Thorell K."/>
            <person name="Neves L."/>
            <person name="Mussagy A."/>
            <person name="Rydberg H.A."/>
            <person name="Hernroth B."/>
            <person name="Svensson-Stadler L."/>
            <person name="Sjoling A."/>
        </authorList>
    </citation>
    <scope>NUCLEOTIDE SEQUENCE [LARGE SCALE GENOMIC DNA]</scope>
    <source>
        <strain evidence="2 4">DB1</strain>
    </source>
</reference>
<protein>
    <submittedName>
        <fullName evidence="2">Acyl-CoA dehydrogenase C-terminal domain-containing protein</fullName>
    </submittedName>
</protein>
<keyword evidence="4" id="KW-1185">Reference proteome</keyword>
<evidence type="ECO:0000259" key="1">
    <source>
        <dbReference type="Pfam" id="PF12806"/>
    </source>
</evidence>
<comment type="caution">
    <text evidence="2">The sequence shown here is derived from an EMBL/GenBank/DDBJ whole genome shotgun (WGS) entry which is preliminary data.</text>
</comment>
<feature type="domain" description="Acetyl-CoA dehydrogenase-like C-terminal" evidence="1">
    <location>
        <begin position="1"/>
        <end position="36"/>
    </location>
</feature>
<dbReference type="Proteomes" id="UP001519667">
    <property type="component" value="Unassembled WGS sequence"/>
</dbReference>
<name>A0ABS5XMC7_9GAMM</name>
<dbReference type="InterPro" id="IPR025878">
    <property type="entry name" value="Acyl-CoA_dh-like_C_dom"/>
</dbReference>
<dbReference type="EMBL" id="JAGTIS010000017">
    <property type="protein sequence ID" value="MBT8768849.1"/>
    <property type="molecule type" value="Genomic_DNA"/>
</dbReference>
<sequence>YASKLGTARFYFARLLPRIHSLTASVKAGSESLYLLDTAQF</sequence>
<gene>
    <name evidence="2" type="ORF">J7302_22335</name>
    <name evidence="3" type="ORF">J7302_25090</name>
</gene>
<dbReference type="EMBL" id="JAGTIS010000026">
    <property type="protein sequence ID" value="MBT8769388.1"/>
    <property type="molecule type" value="Genomic_DNA"/>
</dbReference>
<feature type="non-terminal residue" evidence="2">
    <location>
        <position position="1"/>
    </location>
</feature>
<dbReference type="Pfam" id="PF12806">
    <property type="entry name" value="Acyl-CoA_dh_C"/>
    <property type="match status" value="1"/>
</dbReference>
<accession>A0ABS5XMC7</accession>
<evidence type="ECO:0000313" key="3">
    <source>
        <dbReference type="EMBL" id="MBT8769388.1"/>
    </source>
</evidence>
<evidence type="ECO:0000313" key="4">
    <source>
        <dbReference type="Proteomes" id="UP001519667"/>
    </source>
</evidence>
<dbReference type="RefSeq" id="WP_215380070.1">
    <property type="nucleotide sequence ID" value="NZ_JAGTIS010000017.1"/>
</dbReference>
<proteinExistence type="predicted"/>
<organism evidence="2 4">
    <name type="scientific">Metapseudomonas boanensis</name>
    <dbReference type="NCBI Taxonomy" id="2822138"/>
    <lineage>
        <taxon>Bacteria</taxon>
        <taxon>Pseudomonadati</taxon>
        <taxon>Pseudomonadota</taxon>
        <taxon>Gammaproteobacteria</taxon>
        <taxon>Pseudomonadales</taxon>
        <taxon>Pseudomonadaceae</taxon>
        <taxon>Metapseudomonas</taxon>
    </lineage>
</organism>